<reference evidence="1 2" key="1">
    <citation type="journal article" date="2002" name="Genome Res.">
        <title>A complete sequence of the T. tengcongensis genome.</title>
        <authorList>
            <person name="Bao Q."/>
            <person name="Tian Y."/>
            <person name="Li W."/>
            <person name="Xu Z."/>
            <person name="Xuan Z."/>
            <person name="Hu S."/>
            <person name="Dong W."/>
            <person name="Yang J."/>
            <person name="Chen Y."/>
            <person name="Xue Y."/>
            <person name="Xu Y."/>
            <person name="Lai X."/>
            <person name="Huang L."/>
            <person name="Dong X."/>
            <person name="Ma Y."/>
            <person name="Ling L."/>
            <person name="Tan H."/>
            <person name="Chen R."/>
            <person name="Wang J."/>
            <person name="Yu J."/>
            <person name="Yang H."/>
        </authorList>
    </citation>
    <scope>NUCLEOTIDE SEQUENCE [LARGE SCALE GENOMIC DNA]</scope>
    <source>
        <strain evidence="2">DSM 15242 / JCM 11007 / NBRC 100824 / MB4</strain>
    </source>
</reference>
<dbReference type="OrthoDB" id="9812744at2"/>
<accession>Q8R8F3</accession>
<dbReference type="EMBL" id="AE008691">
    <property type="protein sequence ID" value="AAM25225.1"/>
    <property type="molecule type" value="Genomic_DNA"/>
</dbReference>
<dbReference type="RefSeq" id="WP_011026163.1">
    <property type="nucleotide sequence ID" value="NC_003869.1"/>
</dbReference>
<dbReference type="Proteomes" id="UP000000555">
    <property type="component" value="Chromosome"/>
</dbReference>
<dbReference type="eggNOG" id="ENOG502ZPT8">
    <property type="taxonomic scope" value="Bacteria"/>
</dbReference>
<keyword evidence="2" id="KW-1185">Reference proteome</keyword>
<evidence type="ECO:0000313" key="2">
    <source>
        <dbReference type="Proteomes" id="UP000000555"/>
    </source>
</evidence>
<dbReference type="AlphaFoldDB" id="Q8R8F3"/>
<name>Q8R8F3_CALS4</name>
<dbReference type="KEGG" id="tte:TTE2051"/>
<evidence type="ECO:0000313" key="1">
    <source>
        <dbReference type="EMBL" id="AAM25225.1"/>
    </source>
</evidence>
<dbReference type="HOGENOM" id="CLU_1966059_0_0_9"/>
<protein>
    <submittedName>
        <fullName evidence="1">Uncharacterized protein</fullName>
    </submittedName>
</protein>
<sequence length="131" mass="15646">MNKWLVDDWVNECALKPIKYFTPTAIEKDTGISLEEVFERLMELVNDNKLELYWRIVCPVCFRQLYIYKSTDRIPRYIDCVECGKQQVTEDMIFPLFSISNEYREHIKSLKKTFNTLVYARLLQCSKTNQS</sequence>
<gene>
    <name evidence="1" type="ordered locus">TTE2051</name>
</gene>
<proteinExistence type="predicted"/>
<dbReference type="STRING" id="273068.TTE2051"/>
<organism evidence="1 2">
    <name type="scientific">Caldanaerobacter subterraneus subsp. tengcongensis (strain DSM 15242 / JCM 11007 / NBRC 100824 / MB4)</name>
    <name type="common">Thermoanaerobacter tengcongensis</name>
    <dbReference type="NCBI Taxonomy" id="273068"/>
    <lineage>
        <taxon>Bacteria</taxon>
        <taxon>Bacillati</taxon>
        <taxon>Bacillota</taxon>
        <taxon>Clostridia</taxon>
        <taxon>Thermoanaerobacterales</taxon>
        <taxon>Thermoanaerobacteraceae</taxon>
        <taxon>Caldanaerobacter</taxon>
    </lineage>
</organism>